<protein>
    <submittedName>
        <fullName evidence="2">Nucleotidyltransferase</fullName>
    </submittedName>
</protein>
<evidence type="ECO:0000313" key="2">
    <source>
        <dbReference type="EMBL" id="KZN95180.1"/>
    </source>
</evidence>
<dbReference type="AlphaFoldDB" id="A0A165WPW2"/>
<dbReference type="OrthoDB" id="9810452at2"/>
<reference evidence="2 3" key="1">
    <citation type="submission" date="2016-04" db="EMBL/GenBank/DDBJ databases">
        <title>Draft genome sequence of Aeribacillus pallidus 8m3 from petroleum reservoir.</title>
        <authorList>
            <person name="Poltaraus A.B."/>
            <person name="Nazina T.N."/>
            <person name="Tourova T.P."/>
            <person name="Malakho S.M."/>
            <person name="Korshunova A.V."/>
            <person name="Sokolova D.S."/>
        </authorList>
    </citation>
    <scope>NUCLEOTIDE SEQUENCE [LARGE SCALE GENOMIC DNA]</scope>
    <source>
        <strain evidence="2 3">8m3</strain>
    </source>
</reference>
<dbReference type="EMBL" id="LWBR01000062">
    <property type="protein sequence ID" value="KZN95180.1"/>
    <property type="molecule type" value="Genomic_DNA"/>
</dbReference>
<evidence type="ECO:0000313" key="4">
    <source>
        <dbReference type="Proteomes" id="UP000214606"/>
    </source>
</evidence>
<gene>
    <name evidence="1" type="ORF">AP3564_01715</name>
    <name evidence="2" type="ORF">AZI98_15405</name>
</gene>
<dbReference type="GO" id="GO:0016740">
    <property type="term" value="F:transferase activity"/>
    <property type="evidence" value="ECO:0007669"/>
    <property type="project" value="UniProtKB-KW"/>
</dbReference>
<dbReference type="NCBIfam" id="TIGR01987">
    <property type="entry name" value="HI0074"/>
    <property type="match status" value="1"/>
</dbReference>
<dbReference type="Gene3D" id="1.20.120.330">
    <property type="entry name" value="Nucleotidyltransferases domain 2"/>
    <property type="match status" value="1"/>
</dbReference>
<proteinExistence type="predicted"/>
<keyword evidence="3" id="KW-1185">Reference proteome</keyword>
<dbReference type="Proteomes" id="UP000214606">
    <property type="component" value="Chromosome"/>
</dbReference>
<dbReference type="RefSeq" id="WP_063389150.1">
    <property type="nucleotide sequence ID" value="NZ_CP017703.1"/>
</dbReference>
<evidence type="ECO:0000313" key="3">
    <source>
        <dbReference type="Proteomes" id="UP000076476"/>
    </source>
</evidence>
<reference evidence="1 4" key="2">
    <citation type="submission" date="2016-10" db="EMBL/GenBank/DDBJ databases">
        <title>The whole genome sequencing and assembly of Aeribacillus pallidus KCTC3564 strain.</title>
        <authorList>
            <person name="Lee Y.-J."/>
            <person name="Park M.-K."/>
            <person name="Yi H."/>
            <person name="Bahn Y.-S."/>
            <person name="Kim J.F."/>
            <person name="Lee D.-W."/>
        </authorList>
    </citation>
    <scope>NUCLEOTIDE SEQUENCE [LARGE SCALE GENOMIC DNA]</scope>
    <source>
        <strain evidence="1 4">KCTC3564</strain>
    </source>
</reference>
<name>A0A165WPW2_9BACI</name>
<dbReference type="Pfam" id="PF08780">
    <property type="entry name" value="NTase_sub_bind"/>
    <property type="match status" value="1"/>
</dbReference>
<sequence length="131" mass="15512">MERLKERIQLALKALRAFQEVLLLENPTEVERDAAIQRFEFSFEACWKAVKQFLYDKEGIDVGSPKGVIRSSREIGILSDEETIIALKMVDDRNLTVHTYNEELAVEIFGNLHKYYQLLYNWIIRIEKREY</sequence>
<dbReference type="KEGG" id="apak:AP3564_01715"/>
<dbReference type="SUPFAM" id="SSF81593">
    <property type="entry name" value="Nucleotidyltransferase substrate binding subunit/domain"/>
    <property type="match status" value="1"/>
</dbReference>
<organism evidence="2 3">
    <name type="scientific">Aeribacillus pallidus</name>
    <dbReference type="NCBI Taxonomy" id="33936"/>
    <lineage>
        <taxon>Bacteria</taxon>
        <taxon>Bacillati</taxon>
        <taxon>Bacillota</taxon>
        <taxon>Bacilli</taxon>
        <taxon>Bacillales</taxon>
        <taxon>Bacillaceae</taxon>
        <taxon>Aeribacillus</taxon>
    </lineage>
</organism>
<dbReference type="InterPro" id="IPR010235">
    <property type="entry name" value="HepT"/>
</dbReference>
<dbReference type="EMBL" id="CP017703">
    <property type="protein sequence ID" value="ASS89153.1"/>
    <property type="molecule type" value="Genomic_DNA"/>
</dbReference>
<evidence type="ECO:0000313" key="1">
    <source>
        <dbReference type="EMBL" id="ASS89153.1"/>
    </source>
</evidence>
<dbReference type="STRING" id="33936.AZI98_15405"/>
<dbReference type="Proteomes" id="UP000076476">
    <property type="component" value="Unassembled WGS sequence"/>
</dbReference>
<keyword evidence="2" id="KW-0808">Transferase</keyword>
<accession>A0A165WPW2</accession>